<keyword evidence="1" id="KW-1133">Transmembrane helix</keyword>
<evidence type="ECO:0000313" key="2">
    <source>
        <dbReference type="EMBL" id="MBC5780892.1"/>
    </source>
</evidence>
<evidence type="ECO:0000313" key="3">
    <source>
        <dbReference type="Proteomes" id="UP000649826"/>
    </source>
</evidence>
<dbReference type="EMBL" id="JACOQG010000033">
    <property type="protein sequence ID" value="MBC5780892.1"/>
    <property type="molecule type" value="Genomic_DNA"/>
</dbReference>
<evidence type="ECO:0000256" key="1">
    <source>
        <dbReference type="SAM" id="Phobius"/>
    </source>
</evidence>
<proteinExistence type="predicted"/>
<dbReference type="Proteomes" id="UP000649826">
    <property type="component" value="Unassembled WGS sequence"/>
</dbReference>
<name>A0ABR7ILH8_9FIRM</name>
<feature type="transmembrane region" description="Helical" evidence="1">
    <location>
        <begin position="106"/>
        <end position="125"/>
    </location>
</feature>
<feature type="transmembrane region" description="Helical" evidence="1">
    <location>
        <begin position="65"/>
        <end position="86"/>
    </location>
</feature>
<gene>
    <name evidence="2" type="ORF">H8Z82_14780</name>
</gene>
<reference evidence="2 3" key="1">
    <citation type="submission" date="2020-08" db="EMBL/GenBank/DDBJ databases">
        <title>Genome public.</title>
        <authorList>
            <person name="Liu C."/>
            <person name="Sun Q."/>
        </authorList>
    </citation>
    <scope>NUCLEOTIDE SEQUENCE [LARGE SCALE GENOMIC DNA]</scope>
    <source>
        <strain evidence="2 3">M29</strain>
    </source>
</reference>
<feature type="transmembrane region" description="Helical" evidence="1">
    <location>
        <begin position="324"/>
        <end position="342"/>
    </location>
</feature>
<organism evidence="2 3">
    <name type="scientific">Blautia difficilis</name>
    <dbReference type="NCBI Taxonomy" id="2763027"/>
    <lineage>
        <taxon>Bacteria</taxon>
        <taxon>Bacillati</taxon>
        <taxon>Bacillota</taxon>
        <taxon>Clostridia</taxon>
        <taxon>Lachnospirales</taxon>
        <taxon>Lachnospiraceae</taxon>
        <taxon>Blautia</taxon>
    </lineage>
</organism>
<feature type="transmembrane region" description="Helical" evidence="1">
    <location>
        <begin position="38"/>
        <end position="58"/>
    </location>
</feature>
<dbReference type="RefSeq" id="WP_186995542.1">
    <property type="nucleotide sequence ID" value="NZ_JACOQG010000033.1"/>
</dbReference>
<sequence length="344" mass="37888">MQMMVKGVLAGFWLIFVPTAAGIPFVKKKKDYTLGESFLAGLLLMLAVAQLLILPGIFRKLSLHLVTLLFAAVMGLCAAYGLYRFAGSAGSYGKRLRKSIPEISPWMWIAAGVILVQIGVCVYYAHMDADDAFYVATATTSVHTDSIFAYNPYSGAEYAVLPRRYVLSPFPVLLAVISQLSGGLHPAVTAHTIYPVVFLLAAYLVYRQFGRLWFAEKRREQGLFLLFCATIIWFSGFSVYTGGNFLLVRIWQGKAVLAAVILPFLIYLGLALVLEDQPEYPWLLLAMVNLAACHVSSMGIMLAPVVTGLFVLLALVKNRSPRRFLYGILCCMPSLLLGGVYLCL</sequence>
<evidence type="ECO:0008006" key="4">
    <source>
        <dbReference type="Google" id="ProtNLM"/>
    </source>
</evidence>
<dbReference type="InterPro" id="IPR045723">
    <property type="entry name" value="DUF6077"/>
</dbReference>
<accession>A0ABR7ILH8</accession>
<feature type="transmembrane region" description="Helical" evidence="1">
    <location>
        <begin position="280"/>
        <end position="312"/>
    </location>
</feature>
<feature type="transmembrane region" description="Helical" evidence="1">
    <location>
        <begin position="255"/>
        <end position="274"/>
    </location>
</feature>
<feature type="transmembrane region" description="Helical" evidence="1">
    <location>
        <begin position="192"/>
        <end position="209"/>
    </location>
</feature>
<protein>
    <recommendedName>
        <fullName evidence="4">DUF2029 domain-containing protein</fullName>
    </recommendedName>
</protein>
<feature type="transmembrane region" description="Helical" evidence="1">
    <location>
        <begin position="221"/>
        <end position="243"/>
    </location>
</feature>
<comment type="caution">
    <text evidence="2">The sequence shown here is derived from an EMBL/GenBank/DDBJ whole genome shotgun (WGS) entry which is preliminary data.</text>
</comment>
<keyword evidence="1" id="KW-0472">Membrane</keyword>
<dbReference type="Pfam" id="PF19554">
    <property type="entry name" value="DUF6077"/>
    <property type="match status" value="1"/>
</dbReference>
<keyword evidence="1" id="KW-0812">Transmembrane</keyword>
<keyword evidence="3" id="KW-1185">Reference proteome</keyword>